<name>A0A561EA23_9MICO</name>
<dbReference type="Gene3D" id="1.10.10.60">
    <property type="entry name" value="Homeodomain-like"/>
    <property type="match status" value="1"/>
</dbReference>
<keyword evidence="3" id="KW-0804">Transcription</keyword>
<feature type="domain" description="HTH araC/xylS-type" evidence="4">
    <location>
        <begin position="61"/>
        <end position="160"/>
    </location>
</feature>
<evidence type="ECO:0000256" key="1">
    <source>
        <dbReference type="ARBA" id="ARBA00023015"/>
    </source>
</evidence>
<dbReference type="SMART" id="SM00342">
    <property type="entry name" value="HTH_ARAC"/>
    <property type="match status" value="1"/>
</dbReference>
<dbReference type="EMBL" id="VIVQ01000001">
    <property type="protein sequence ID" value="TWE12437.1"/>
    <property type="molecule type" value="Genomic_DNA"/>
</dbReference>
<dbReference type="InterPro" id="IPR050204">
    <property type="entry name" value="AraC_XylS_family_regulators"/>
</dbReference>
<dbReference type="OrthoDB" id="2559672at2"/>
<keyword evidence="6" id="KW-1185">Reference proteome</keyword>
<dbReference type="RefSeq" id="WP_145226453.1">
    <property type="nucleotide sequence ID" value="NZ_VIVQ01000001.1"/>
</dbReference>
<accession>A0A561EA23</accession>
<organism evidence="5 6">
    <name type="scientific">Rudaeicoccus suwonensis</name>
    <dbReference type="NCBI Taxonomy" id="657409"/>
    <lineage>
        <taxon>Bacteria</taxon>
        <taxon>Bacillati</taxon>
        <taxon>Actinomycetota</taxon>
        <taxon>Actinomycetes</taxon>
        <taxon>Micrococcales</taxon>
        <taxon>Dermacoccaceae</taxon>
        <taxon>Rudaeicoccus</taxon>
    </lineage>
</organism>
<dbReference type="Pfam" id="PF12833">
    <property type="entry name" value="HTH_18"/>
    <property type="match status" value="1"/>
</dbReference>
<keyword evidence="2 5" id="KW-0238">DNA-binding</keyword>
<evidence type="ECO:0000256" key="2">
    <source>
        <dbReference type="ARBA" id="ARBA00023125"/>
    </source>
</evidence>
<evidence type="ECO:0000256" key="3">
    <source>
        <dbReference type="ARBA" id="ARBA00023163"/>
    </source>
</evidence>
<dbReference type="PANTHER" id="PTHR46796">
    <property type="entry name" value="HTH-TYPE TRANSCRIPTIONAL ACTIVATOR RHAS-RELATED"/>
    <property type="match status" value="1"/>
</dbReference>
<dbReference type="PANTHER" id="PTHR46796:SF15">
    <property type="entry name" value="BLL1074 PROTEIN"/>
    <property type="match status" value="1"/>
</dbReference>
<gene>
    <name evidence="5" type="ORF">BKA23_1245</name>
</gene>
<comment type="caution">
    <text evidence="5">The sequence shown here is derived from an EMBL/GenBank/DDBJ whole genome shotgun (WGS) entry which is preliminary data.</text>
</comment>
<evidence type="ECO:0000313" key="5">
    <source>
        <dbReference type="EMBL" id="TWE12437.1"/>
    </source>
</evidence>
<reference evidence="5 6" key="1">
    <citation type="submission" date="2019-06" db="EMBL/GenBank/DDBJ databases">
        <title>Sequencing the genomes of 1000 actinobacteria strains.</title>
        <authorList>
            <person name="Klenk H.-P."/>
        </authorList>
    </citation>
    <scope>NUCLEOTIDE SEQUENCE [LARGE SCALE GENOMIC DNA]</scope>
    <source>
        <strain evidence="5 6">DSM 19560</strain>
    </source>
</reference>
<dbReference type="PROSITE" id="PS01124">
    <property type="entry name" value="HTH_ARAC_FAMILY_2"/>
    <property type="match status" value="1"/>
</dbReference>
<dbReference type="Proteomes" id="UP000318297">
    <property type="component" value="Unassembled WGS sequence"/>
</dbReference>
<dbReference type="InterPro" id="IPR018060">
    <property type="entry name" value="HTH_AraC"/>
</dbReference>
<evidence type="ECO:0000259" key="4">
    <source>
        <dbReference type="PROSITE" id="PS01124"/>
    </source>
</evidence>
<sequence>MAAVHGTMRQVPIPARLRGNVEHAWYVDSPCAAGLELKAPSDRAHLAGTLHEVLREPTLPDPGLDAAAAQLAAGTAVHQLARNRGWSHATLTRRSTAAVGVRRKQYQRISRLNRVMTHVRGTPRPTWAELAVSHGYADQTHLAHDFTELVGMSPTAYLAGALSPGHIRFA</sequence>
<proteinExistence type="predicted"/>
<protein>
    <submittedName>
        <fullName evidence="5">AraC-like DNA-binding protein</fullName>
    </submittedName>
</protein>
<keyword evidence="1" id="KW-0805">Transcription regulation</keyword>
<dbReference type="GO" id="GO:0003700">
    <property type="term" value="F:DNA-binding transcription factor activity"/>
    <property type="evidence" value="ECO:0007669"/>
    <property type="project" value="InterPro"/>
</dbReference>
<evidence type="ECO:0000313" key="6">
    <source>
        <dbReference type="Proteomes" id="UP000318297"/>
    </source>
</evidence>
<dbReference type="GO" id="GO:0043565">
    <property type="term" value="F:sequence-specific DNA binding"/>
    <property type="evidence" value="ECO:0007669"/>
    <property type="project" value="InterPro"/>
</dbReference>
<dbReference type="AlphaFoldDB" id="A0A561EA23"/>